<evidence type="ECO:0000313" key="3">
    <source>
        <dbReference type="Proteomes" id="UP000229385"/>
    </source>
</evidence>
<keyword evidence="1" id="KW-0472">Membrane</keyword>
<dbReference type="AlphaFoldDB" id="A0A2M7XD76"/>
<accession>A0A2M7XD76</accession>
<organism evidence="2 3">
    <name type="scientific">Candidatus Uhrbacteria bacterium CG_4_9_14_3_um_filter_50_9</name>
    <dbReference type="NCBI Taxonomy" id="1975035"/>
    <lineage>
        <taxon>Bacteria</taxon>
        <taxon>Candidatus Uhriibacteriota</taxon>
    </lineage>
</organism>
<sequence>MVYFERMNQEGVLLEEEKEFKRFYKLSLWWVNHRVLLRRIGFGLFISIDSILLLFVVWSMLDSFAISYEREQQAVAEMVAYGQSDLHTYTVANAADPLEPTEAKVISIGDQRYDIYAEILNPNDDWWAEFTYSFLVDEEQVEAQQGFILPSDQKPVVKFAYSSETPIRSGKLVIESVTWHRIDHHLINDYVAWEADRLEITIENATFSKETSIGDEVYGRTAFMVSNDTAYSYYDPGFYILLLKGSSVVGVNRTSLSALDSGSAVEVGVNWFGTLPSVSQVEVIPEIHLFDIDSYKPLKGETTRDTRTRVFGR</sequence>
<name>A0A2M7XD76_9BACT</name>
<protein>
    <submittedName>
        <fullName evidence="2">Uncharacterized protein</fullName>
    </submittedName>
</protein>
<evidence type="ECO:0000256" key="1">
    <source>
        <dbReference type="SAM" id="Phobius"/>
    </source>
</evidence>
<evidence type="ECO:0000313" key="2">
    <source>
        <dbReference type="EMBL" id="PJA45676.1"/>
    </source>
</evidence>
<gene>
    <name evidence="2" type="ORF">CO174_01950</name>
</gene>
<keyword evidence="1" id="KW-1133">Transmembrane helix</keyword>
<comment type="caution">
    <text evidence="2">The sequence shown here is derived from an EMBL/GenBank/DDBJ whole genome shotgun (WGS) entry which is preliminary data.</text>
</comment>
<proteinExistence type="predicted"/>
<feature type="transmembrane region" description="Helical" evidence="1">
    <location>
        <begin position="40"/>
        <end position="61"/>
    </location>
</feature>
<keyword evidence="1" id="KW-0812">Transmembrane</keyword>
<dbReference type="Proteomes" id="UP000229385">
    <property type="component" value="Unassembled WGS sequence"/>
</dbReference>
<dbReference type="EMBL" id="PFWU01000025">
    <property type="protein sequence ID" value="PJA45676.1"/>
    <property type="molecule type" value="Genomic_DNA"/>
</dbReference>
<reference evidence="3" key="1">
    <citation type="submission" date="2017-09" db="EMBL/GenBank/DDBJ databases">
        <title>Depth-based differentiation of microbial function through sediment-hosted aquifers and enrichment of novel symbionts in the deep terrestrial subsurface.</title>
        <authorList>
            <person name="Probst A.J."/>
            <person name="Ladd B."/>
            <person name="Jarett J.K."/>
            <person name="Geller-Mcgrath D.E."/>
            <person name="Sieber C.M.K."/>
            <person name="Emerson J.B."/>
            <person name="Anantharaman K."/>
            <person name="Thomas B.C."/>
            <person name="Malmstrom R."/>
            <person name="Stieglmeier M."/>
            <person name="Klingl A."/>
            <person name="Woyke T."/>
            <person name="Ryan C.M."/>
            <person name="Banfield J.F."/>
        </authorList>
    </citation>
    <scope>NUCLEOTIDE SEQUENCE [LARGE SCALE GENOMIC DNA]</scope>
</reference>